<dbReference type="EMBL" id="GBRH01254943">
    <property type="protein sequence ID" value="JAD42952.1"/>
    <property type="molecule type" value="Transcribed_RNA"/>
</dbReference>
<dbReference type="AlphaFoldDB" id="A0A0A9A7D5"/>
<organism evidence="2">
    <name type="scientific">Arundo donax</name>
    <name type="common">Giant reed</name>
    <name type="synonym">Donax arundinaceus</name>
    <dbReference type="NCBI Taxonomy" id="35708"/>
    <lineage>
        <taxon>Eukaryota</taxon>
        <taxon>Viridiplantae</taxon>
        <taxon>Streptophyta</taxon>
        <taxon>Embryophyta</taxon>
        <taxon>Tracheophyta</taxon>
        <taxon>Spermatophyta</taxon>
        <taxon>Magnoliopsida</taxon>
        <taxon>Liliopsida</taxon>
        <taxon>Poales</taxon>
        <taxon>Poaceae</taxon>
        <taxon>PACMAD clade</taxon>
        <taxon>Arundinoideae</taxon>
        <taxon>Arundineae</taxon>
        <taxon>Arundo</taxon>
    </lineage>
</organism>
<reference evidence="2" key="1">
    <citation type="submission" date="2014-09" db="EMBL/GenBank/DDBJ databases">
        <authorList>
            <person name="Magalhaes I.L.F."/>
            <person name="Oliveira U."/>
            <person name="Santos F.R."/>
            <person name="Vidigal T.H.D.A."/>
            <person name="Brescovit A.D."/>
            <person name="Santos A.J."/>
        </authorList>
    </citation>
    <scope>NUCLEOTIDE SEQUENCE</scope>
    <source>
        <tissue evidence="2">Shoot tissue taken approximately 20 cm above the soil surface</tissue>
    </source>
</reference>
<evidence type="ECO:0000313" key="2">
    <source>
        <dbReference type="EMBL" id="JAD42952.1"/>
    </source>
</evidence>
<sequence length="88" mass="10078">MADTDWNREGSKRKLEGNQRDEARNQWNSRIKLQLASNPGLCTSHNCTILQLVSTLPASHSLFLFLQLFSTRRPKYPNHFNPIALNLG</sequence>
<accession>A0A0A9A7D5</accession>
<evidence type="ECO:0000256" key="1">
    <source>
        <dbReference type="SAM" id="MobiDB-lite"/>
    </source>
</evidence>
<protein>
    <submittedName>
        <fullName evidence="2">Uncharacterized protein</fullName>
    </submittedName>
</protein>
<feature type="region of interest" description="Disordered" evidence="1">
    <location>
        <begin position="1"/>
        <end position="23"/>
    </location>
</feature>
<proteinExistence type="predicted"/>
<reference evidence="2" key="2">
    <citation type="journal article" date="2015" name="Data Brief">
        <title>Shoot transcriptome of the giant reed, Arundo donax.</title>
        <authorList>
            <person name="Barrero R.A."/>
            <person name="Guerrero F.D."/>
            <person name="Moolhuijzen P."/>
            <person name="Goolsby J.A."/>
            <person name="Tidwell J."/>
            <person name="Bellgard S.E."/>
            <person name="Bellgard M.I."/>
        </authorList>
    </citation>
    <scope>NUCLEOTIDE SEQUENCE</scope>
    <source>
        <tissue evidence="2">Shoot tissue taken approximately 20 cm above the soil surface</tissue>
    </source>
</reference>
<name>A0A0A9A7D5_ARUDO</name>